<evidence type="ECO:0008006" key="3">
    <source>
        <dbReference type="Google" id="ProtNLM"/>
    </source>
</evidence>
<proteinExistence type="predicted"/>
<gene>
    <name evidence="1" type="ORF">DCF15_08930</name>
</gene>
<reference evidence="2" key="1">
    <citation type="submission" date="2018-04" db="EMBL/GenBank/DDBJ databases">
        <authorList>
            <person name="Cornet L."/>
        </authorList>
    </citation>
    <scope>NUCLEOTIDE SEQUENCE [LARGE SCALE GENOMIC DNA]</scope>
</reference>
<sequence>MRLYNLLNSGCKNFFKSMANFHSAYFYCLGRFVNFAPGEKSPRQSLLLEVMCSDCDLPLGETELTLGKSLRQMMYGYLSPGDWVHVVGKGKLDFGSDQRLWQAREIVKLSAAQAEARIQDHAAQLLSKSLLFTDQPVTDQPSVHQSVATTSKPIRILVCQKSACIQRGALAVSEAVETALSEANCSQQVTLKATGCLKQCKAGPNLVVLPGGDRYSQMTPNAARSLIQKHLQTAPSLL</sequence>
<dbReference type="SUPFAM" id="SSF52833">
    <property type="entry name" value="Thioredoxin-like"/>
    <property type="match status" value="1"/>
</dbReference>
<name>A0A2W4ZN85_9CYAN</name>
<reference evidence="1 2" key="2">
    <citation type="submission" date="2018-06" db="EMBL/GenBank/DDBJ databases">
        <title>Metagenomic assembly of (sub)arctic Cyanobacteria and their associated microbiome from non-axenic cultures.</title>
        <authorList>
            <person name="Baurain D."/>
        </authorList>
    </citation>
    <scope>NUCLEOTIDE SEQUENCE [LARGE SCALE GENOMIC DNA]</scope>
    <source>
        <strain evidence="1">ULC027bin1</strain>
    </source>
</reference>
<organism evidence="1 2">
    <name type="scientific">Phormidesmis priestleyi</name>
    <dbReference type="NCBI Taxonomy" id="268141"/>
    <lineage>
        <taxon>Bacteria</taxon>
        <taxon>Bacillati</taxon>
        <taxon>Cyanobacteriota</taxon>
        <taxon>Cyanophyceae</taxon>
        <taxon>Leptolyngbyales</taxon>
        <taxon>Leptolyngbyaceae</taxon>
        <taxon>Phormidesmis</taxon>
    </lineage>
</organism>
<dbReference type="Pfam" id="PF01257">
    <property type="entry name" value="2Fe-2S_thioredx"/>
    <property type="match status" value="1"/>
</dbReference>
<evidence type="ECO:0000313" key="2">
    <source>
        <dbReference type="Proteomes" id="UP000249794"/>
    </source>
</evidence>
<accession>A0A2W4ZN85</accession>
<dbReference type="Gene3D" id="3.40.30.10">
    <property type="entry name" value="Glutaredoxin"/>
    <property type="match status" value="1"/>
</dbReference>
<dbReference type="EMBL" id="QBMP01000074">
    <property type="protein sequence ID" value="PZO56338.1"/>
    <property type="molecule type" value="Genomic_DNA"/>
</dbReference>
<dbReference type="CDD" id="cd02980">
    <property type="entry name" value="TRX_Fd_family"/>
    <property type="match status" value="1"/>
</dbReference>
<dbReference type="AlphaFoldDB" id="A0A2W4ZN85"/>
<protein>
    <recommendedName>
        <fullName evidence="3">(Fe-S)-binding protein</fullName>
    </recommendedName>
</protein>
<dbReference type="InterPro" id="IPR036249">
    <property type="entry name" value="Thioredoxin-like_sf"/>
</dbReference>
<dbReference type="Proteomes" id="UP000249794">
    <property type="component" value="Unassembled WGS sequence"/>
</dbReference>
<comment type="caution">
    <text evidence="1">The sequence shown here is derived from an EMBL/GenBank/DDBJ whole genome shotgun (WGS) entry which is preliminary data.</text>
</comment>
<evidence type="ECO:0000313" key="1">
    <source>
        <dbReference type="EMBL" id="PZO56338.1"/>
    </source>
</evidence>